<name>A0ABR8ST97_9BACL</name>
<dbReference type="EMBL" id="JACSQL010000001">
    <property type="protein sequence ID" value="MBD7966721.1"/>
    <property type="molecule type" value="Genomic_DNA"/>
</dbReference>
<dbReference type="Gene3D" id="1.20.120.450">
    <property type="entry name" value="dinb family like domain"/>
    <property type="match status" value="1"/>
</dbReference>
<reference evidence="1 2" key="1">
    <citation type="submission" date="2020-08" db="EMBL/GenBank/DDBJ databases">
        <title>A Genomic Blueprint of the Chicken Gut Microbiome.</title>
        <authorList>
            <person name="Gilroy R."/>
            <person name="Ravi A."/>
            <person name="Getino M."/>
            <person name="Pursley I."/>
            <person name="Horton D.L."/>
            <person name="Alikhan N.-F."/>
            <person name="Baker D."/>
            <person name="Gharbi K."/>
            <person name="Hall N."/>
            <person name="Watson M."/>
            <person name="Adriaenssens E.M."/>
            <person name="Foster-Nyarko E."/>
            <person name="Jarju S."/>
            <person name="Secka A."/>
            <person name="Antonio M."/>
            <person name="Oren A."/>
            <person name="Chaudhuri R."/>
            <person name="La Ragione R.M."/>
            <person name="Hildebrand F."/>
            <person name="Pallen M.J."/>
        </authorList>
    </citation>
    <scope>NUCLEOTIDE SEQUENCE [LARGE SCALE GENOMIC DNA]</scope>
    <source>
        <strain evidence="1 2">Sa2BVA9</strain>
    </source>
</reference>
<dbReference type="Proteomes" id="UP000608071">
    <property type="component" value="Unassembled WGS sequence"/>
</dbReference>
<dbReference type="InterPro" id="IPR011466">
    <property type="entry name" value="DUF1572"/>
</dbReference>
<dbReference type="Pfam" id="PF07609">
    <property type="entry name" value="DUF1572"/>
    <property type="match status" value="1"/>
</dbReference>
<gene>
    <name evidence="1" type="ORF">H9647_01455</name>
</gene>
<evidence type="ECO:0000313" key="1">
    <source>
        <dbReference type="EMBL" id="MBD7966721.1"/>
    </source>
</evidence>
<dbReference type="InterPro" id="IPR034660">
    <property type="entry name" value="DinB/YfiT-like"/>
</dbReference>
<accession>A0ABR8ST97</accession>
<dbReference type="SUPFAM" id="SSF109854">
    <property type="entry name" value="DinB/YfiT-like putative metalloenzymes"/>
    <property type="match status" value="1"/>
</dbReference>
<protein>
    <submittedName>
        <fullName evidence="1">DUF1572 family protein</fullName>
    </submittedName>
</protein>
<dbReference type="RefSeq" id="WP_191797514.1">
    <property type="nucleotide sequence ID" value="NZ_JACSQL010000001.1"/>
</dbReference>
<proteinExistence type="predicted"/>
<comment type="caution">
    <text evidence="1">The sequence shown here is derived from an EMBL/GenBank/DDBJ whole genome shotgun (WGS) entry which is preliminary data.</text>
</comment>
<organism evidence="1 2">
    <name type="scientific">Paenibacillus gallinarum</name>
    <dbReference type="NCBI Taxonomy" id="2762232"/>
    <lineage>
        <taxon>Bacteria</taxon>
        <taxon>Bacillati</taxon>
        <taxon>Bacillota</taxon>
        <taxon>Bacilli</taxon>
        <taxon>Bacillales</taxon>
        <taxon>Paenibacillaceae</taxon>
        <taxon>Paenibacillus</taxon>
    </lineage>
</organism>
<evidence type="ECO:0000313" key="2">
    <source>
        <dbReference type="Proteomes" id="UP000608071"/>
    </source>
</evidence>
<sequence>MIYQFNREWLVKKFQEIQRRILLVMEQLSEEQLNWKPNEQSHRIANLVLHIEGNIKERIAKGILHQNIVRDREAEFSAVFISKAELTAIVEGNFNFLIDIVSKLTDRELEQTQLVRNKERTNIDILHQCAAHYSEHMGQIFYIAKLCLNESYKSTSI</sequence>
<keyword evidence="2" id="KW-1185">Reference proteome</keyword>